<evidence type="ECO:0000259" key="1">
    <source>
        <dbReference type="PROSITE" id="PS51724"/>
    </source>
</evidence>
<sequence length="471" mass="51502">MIQNDKSLKMKPNRYRSHAGKMLATVALPLLLVACSSGSDYQAARHEASGSKSVQAVQATSSVVTESSFLALANEMAADGDHNAAIPLYRRAMKWHPFASEPLVGLGDSLRAIGQYQKAEQAYQSALSRNEQNLRALKGLGKTYIALDRPTMAVPLLHDAVSLNPRDVESISSLALALELQGHGAAAMAVYKDGLDIDPDNLKLLNNYGLSLALQSRHDLAIETLKQAAQHRDAGATHRQNLAMAYALAGNELMSSRLLSIDNGPDLTNENLGYFRVLASLPSEDRFDAVVRQSTNPRTDVAKPANEVYDDDSRIKNITVARLTEVPPEPMAVVEPEEENVPPLLGPQGWALQIAAYRKKSELMPGWEKLKKKYSDIIGGLEPRRSEIDLGVAKYTGGPHGFYYRLNAGPLTSLAEAQEACKKIRERGTDCWVRIPEVAEGSVSDEDTEKAEEFRRKVYSGKNTIKPDDGV</sequence>
<dbReference type="PANTHER" id="PTHR44998:SF1">
    <property type="entry name" value="UDP-N-ACETYLGLUCOSAMINE--PEPTIDE N-ACETYLGLUCOSAMINYLTRANSFERASE 110 KDA SUBUNIT"/>
    <property type="match status" value="1"/>
</dbReference>
<dbReference type="PANTHER" id="PTHR44998">
    <property type="match status" value="1"/>
</dbReference>
<dbReference type="Gene3D" id="3.30.70.1070">
    <property type="entry name" value="Sporulation related repeat"/>
    <property type="match status" value="1"/>
</dbReference>
<dbReference type="InterPro" id="IPR011990">
    <property type="entry name" value="TPR-like_helical_dom_sf"/>
</dbReference>
<feature type="domain" description="SPOR" evidence="1">
    <location>
        <begin position="344"/>
        <end position="436"/>
    </location>
</feature>
<dbReference type="PROSITE" id="PS50005">
    <property type="entry name" value="TPR"/>
    <property type="match status" value="2"/>
</dbReference>
<dbReference type="PROSITE" id="PS51257">
    <property type="entry name" value="PROKAR_LIPOPROTEIN"/>
    <property type="match status" value="1"/>
</dbReference>
<dbReference type="SUPFAM" id="SSF48452">
    <property type="entry name" value="TPR-like"/>
    <property type="match status" value="1"/>
</dbReference>
<accession>A0A3B0SMT0</accession>
<dbReference type="SMART" id="SM00028">
    <property type="entry name" value="TPR"/>
    <property type="match status" value="4"/>
</dbReference>
<dbReference type="PROSITE" id="PS51724">
    <property type="entry name" value="SPOR"/>
    <property type="match status" value="1"/>
</dbReference>
<dbReference type="SUPFAM" id="SSF110997">
    <property type="entry name" value="Sporulation related repeat"/>
    <property type="match status" value="1"/>
</dbReference>
<dbReference type="GO" id="GO:0042834">
    <property type="term" value="F:peptidoglycan binding"/>
    <property type="evidence" value="ECO:0007669"/>
    <property type="project" value="InterPro"/>
</dbReference>
<proteinExistence type="predicted"/>
<dbReference type="InterPro" id="IPR036680">
    <property type="entry name" value="SPOR-like_sf"/>
</dbReference>
<dbReference type="Pfam" id="PF14559">
    <property type="entry name" value="TPR_19"/>
    <property type="match status" value="1"/>
</dbReference>
<dbReference type="AlphaFoldDB" id="A0A3B0SMT0"/>
<dbReference type="InterPro" id="IPR007730">
    <property type="entry name" value="SPOR-like_dom"/>
</dbReference>
<organism evidence="2">
    <name type="scientific">hydrothermal vent metagenome</name>
    <dbReference type="NCBI Taxonomy" id="652676"/>
    <lineage>
        <taxon>unclassified sequences</taxon>
        <taxon>metagenomes</taxon>
        <taxon>ecological metagenomes</taxon>
    </lineage>
</organism>
<reference evidence="2" key="1">
    <citation type="submission" date="2018-06" db="EMBL/GenBank/DDBJ databases">
        <authorList>
            <person name="Zhirakovskaya E."/>
        </authorList>
    </citation>
    <scope>NUCLEOTIDE SEQUENCE</scope>
</reference>
<dbReference type="InterPro" id="IPR019734">
    <property type="entry name" value="TPR_rpt"/>
</dbReference>
<dbReference type="EMBL" id="UOEJ01000173">
    <property type="protein sequence ID" value="VAW03572.1"/>
    <property type="molecule type" value="Genomic_DNA"/>
</dbReference>
<dbReference type="Pfam" id="PF05036">
    <property type="entry name" value="SPOR"/>
    <property type="match status" value="1"/>
</dbReference>
<gene>
    <name evidence="2" type="ORF">MNBD_ALPHA01-1850</name>
</gene>
<name>A0A3B0SMT0_9ZZZZ</name>
<dbReference type="Gene3D" id="1.25.40.10">
    <property type="entry name" value="Tetratricopeptide repeat domain"/>
    <property type="match status" value="1"/>
</dbReference>
<protein>
    <recommendedName>
        <fullName evidence="1">SPOR domain-containing protein</fullName>
    </recommendedName>
</protein>
<evidence type="ECO:0000313" key="2">
    <source>
        <dbReference type="EMBL" id="VAW03572.1"/>
    </source>
</evidence>